<dbReference type="EMBL" id="LSYV01000018">
    <property type="protein sequence ID" value="KXZ50350.1"/>
    <property type="molecule type" value="Genomic_DNA"/>
</dbReference>
<comment type="caution">
    <text evidence="2">The sequence shown here is derived from an EMBL/GenBank/DDBJ whole genome shotgun (WGS) entry which is preliminary data.</text>
</comment>
<dbReference type="Proteomes" id="UP000075714">
    <property type="component" value="Unassembled WGS sequence"/>
</dbReference>
<proteinExistence type="predicted"/>
<sequence length="146" mass="16404">MFTNVGISIAIAAAAVGVTVLLYHEQLATKDEQYDALYAALEKESDARCVALQEENAAQLKYTKQLLKENKEKEYQAAALQEQIRCSLSTVSLADLERLSDDQKNEYFAMCIKFGVQPVLKTHTIDKADPLDLTYTIQDLGERREL</sequence>
<dbReference type="AlphaFoldDB" id="A0A150GM02"/>
<name>A0A150GM02_GONPE</name>
<gene>
    <name evidence="2" type="ORF">GPECTOR_17g991</name>
</gene>
<keyword evidence="1" id="KW-0812">Transmembrane</keyword>
<protein>
    <submittedName>
        <fullName evidence="2">Uncharacterized protein</fullName>
    </submittedName>
</protein>
<feature type="transmembrane region" description="Helical" evidence="1">
    <location>
        <begin position="6"/>
        <end position="23"/>
    </location>
</feature>
<evidence type="ECO:0000313" key="3">
    <source>
        <dbReference type="Proteomes" id="UP000075714"/>
    </source>
</evidence>
<organism evidence="2 3">
    <name type="scientific">Gonium pectorale</name>
    <name type="common">Green alga</name>
    <dbReference type="NCBI Taxonomy" id="33097"/>
    <lineage>
        <taxon>Eukaryota</taxon>
        <taxon>Viridiplantae</taxon>
        <taxon>Chlorophyta</taxon>
        <taxon>core chlorophytes</taxon>
        <taxon>Chlorophyceae</taxon>
        <taxon>CS clade</taxon>
        <taxon>Chlamydomonadales</taxon>
        <taxon>Volvocaceae</taxon>
        <taxon>Gonium</taxon>
    </lineage>
</organism>
<reference evidence="3" key="1">
    <citation type="journal article" date="2016" name="Nat. Commun.">
        <title>The Gonium pectorale genome demonstrates co-option of cell cycle regulation during the evolution of multicellularity.</title>
        <authorList>
            <person name="Hanschen E.R."/>
            <person name="Marriage T.N."/>
            <person name="Ferris P.J."/>
            <person name="Hamaji T."/>
            <person name="Toyoda A."/>
            <person name="Fujiyama A."/>
            <person name="Neme R."/>
            <person name="Noguchi H."/>
            <person name="Minakuchi Y."/>
            <person name="Suzuki M."/>
            <person name="Kawai-Toyooka H."/>
            <person name="Smith D.R."/>
            <person name="Sparks H."/>
            <person name="Anderson J."/>
            <person name="Bakaric R."/>
            <person name="Luria V."/>
            <person name="Karger A."/>
            <person name="Kirschner M.W."/>
            <person name="Durand P.M."/>
            <person name="Michod R.E."/>
            <person name="Nozaki H."/>
            <person name="Olson B.J."/>
        </authorList>
    </citation>
    <scope>NUCLEOTIDE SEQUENCE [LARGE SCALE GENOMIC DNA]</scope>
    <source>
        <strain evidence="3">NIES-2863</strain>
    </source>
</reference>
<accession>A0A150GM02</accession>
<keyword evidence="3" id="KW-1185">Reference proteome</keyword>
<keyword evidence="1" id="KW-1133">Transmembrane helix</keyword>
<evidence type="ECO:0000313" key="2">
    <source>
        <dbReference type="EMBL" id="KXZ50350.1"/>
    </source>
</evidence>
<keyword evidence="1" id="KW-0472">Membrane</keyword>
<evidence type="ECO:0000256" key="1">
    <source>
        <dbReference type="SAM" id="Phobius"/>
    </source>
</evidence>